<evidence type="ECO:0000256" key="1">
    <source>
        <dbReference type="SAM" id="MobiDB-lite"/>
    </source>
</evidence>
<proteinExistence type="predicted"/>
<accession>Q6IIB8</accession>
<gene>
    <name evidence="2" type="ORF">HDC19072</name>
</gene>
<feature type="region of interest" description="Disordered" evidence="1">
    <location>
        <begin position="79"/>
        <end position="111"/>
    </location>
</feature>
<dbReference type="EMBL" id="BK003148">
    <property type="protein sequence ID" value="DAA03348.1"/>
    <property type="molecule type" value="Genomic_DNA"/>
</dbReference>
<evidence type="ECO:0000313" key="2">
    <source>
        <dbReference type="EMBL" id="DAA03348.1"/>
    </source>
</evidence>
<name>Q6IIB8_DROME</name>
<reference evidence="2" key="1">
    <citation type="journal article" date="2003" name="Genome Biol.">
        <title>An integrated gene annotation and transcriptional profiling approach towards the full gene content of the Drosophila genome.</title>
        <authorList>
            <person name="Hild M."/>
            <person name="Beckmann B."/>
            <person name="Haas S.A."/>
            <person name="Koch B."/>
            <person name="Solovyev V."/>
            <person name="Busold C."/>
            <person name="Fellenberg K."/>
            <person name="Boutros M."/>
            <person name="Vingron M."/>
            <person name="Sauer F."/>
            <person name="Hoheisel J.D."/>
            <person name="Paro R."/>
        </authorList>
    </citation>
    <scope>NUCLEOTIDE SEQUENCE</scope>
</reference>
<sequence length="111" mass="11663">MSRRQHGNGMENMEAWGHGIPARQAGCVSSQKILLIASSSVVTRCVLTVPVTYLHFVGWAYLAAIALQGVACGQSVTQQGESRDVGTGIAWQTGNGSGKSRPMAANDSDSE</sequence>
<organism evidence="2">
    <name type="scientific">Drosophila melanogaster</name>
    <name type="common">Fruit fly</name>
    <dbReference type="NCBI Taxonomy" id="7227"/>
    <lineage>
        <taxon>Eukaryota</taxon>
        <taxon>Metazoa</taxon>
        <taxon>Ecdysozoa</taxon>
        <taxon>Arthropoda</taxon>
        <taxon>Hexapoda</taxon>
        <taxon>Insecta</taxon>
        <taxon>Pterygota</taxon>
        <taxon>Neoptera</taxon>
        <taxon>Endopterygota</taxon>
        <taxon>Diptera</taxon>
        <taxon>Brachycera</taxon>
        <taxon>Muscomorpha</taxon>
        <taxon>Ephydroidea</taxon>
        <taxon>Drosophilidae</taxon>
        <taxon>Drosophila</taxon>
        <taxon>Sophophora</taxon>
    </lineage>
</organism>
<protein>
    <submittedName>
        <fullName evidence="2">HDC19072</fullName>
    </submittedName>
</protein>
<dbReference type="AlphaFoldDB" id="Q6IIB8"/>